<protein>
    <recommendedName>
        <fullName evidence="1">HTH cro/C1-type domain-containing protein</fullName>
    </recommendedName>
</protein>
<dbReference type="EMBL" id="CBAT010000198">
    <property type="protein sequence ID" value="CCZ87948.1"/>
    <property type="molecule type" value="Genomic_DNA"/>
</dbReference>
<dbReference type="AlphaFoldDB" id="R5VBK1"/>
<dbReference type="GO" id="GO:0003677">
    <property type="term" value="F:DNA binding"/>
    <property type="evidence" value="ECO:0007669"/>
    <property type="project" value="InterPro"/>
</dbReference>
<dbReference type="Pfam" id="PF13443">
    <property type="entry name" value="HTH_26"/>
    <property type="match status" value="1"/>
</dbReference>
<dbReference type="Proteomes" id="UP000018372">
    <property type="component" value="Unassembled WGS sequence"/>
</dbReference>
<dbReference type="PROSITE" id="PS50943">
    <property type="entry name" value="HTH_CROC1"/>
    <property type="match status" value="1"/>
</dbReference>
<evidence type="ECO:0000259" key="1">
    <source>
        <dbReference type="PROSITE" id="PS50943"/>
    </source>
</evidence>
<proteinExistence type="predicted"/>
<accession>R5VBK1</accession>
<name>R5VBK1_9BACT</name>
<evidence type="ECO:0000313" key="3">
    <source>
        <dbReference type="Proteomes" id="UP000018372"/>
    </source>
</evidence>
<gene>
    <name evidence="2" type="ORF">BN536_00264</name>
</gene>
<organism evidence="2 3">
    <name type="scientific">Phocaeicola plebeius CAG:211</name>
    <dbReference type="NCBI Taxonomy" id="1263052"/>
    <lineage>
        <taxon>Bacteria</taxon>
        <taxon>Pseudomonadati</taxon>
        <taxon>Bacteroidota</taxon>
        <taxon>Bacteroidia</taxon>
        <taxon>Bacteroidales</taxon>
        <taxon>Bacteroidaceae</taxon>
        <taxon>Phocaeicola</taxon>
    </lineage>
</organism>
<dbReference type="InterPro" id="IPR001387">
    <property type="entry name" value="Cro/C1-type_HTH"/>
</dbReference>
<evidence type="ECO:0000313" key="2">
    <source>
        <dbReference type="EMBL" id="CCZ87948.1"/>
    </source>
</evidence>
<dbReference type="SUPFAM" id="SSF47413">
    <property type="entry name" value="lambda repressor-like DNA-binding domains"/>
    <property type="match status" value="1"/>
</dbReference>
<feature type="domain" description="HTH cro/C1-type" evidence="1">
    <location>
        <begin position="9"/>
        <end position="61"/>
    </location>
</feature>
<dbReference type="CDD" id="cd00093">
    <property type="entry name" value="HTH_XRE"/>
    <property type="match status" value="1"/>
</dbReference>
<sequence length="97" mass="11012">MERILAENVKRLCKEQGKQLKDLAASMEIDPASLNRAMYGNARLDTIEKIANALGVSIKSLFEQVDDEKVEGYIKIKGKIYQFSSKDEILNLLKHDK</sequence>
<dbReference type="InterPro" id="IPR010982">
    <property type="entry name" value="Lambda_DNA-bd_dom_sf"/>
</dbReference>
<comment type="caution">
    <text evidence="2">The sequence shown here is derived from an EMBL/GenBank/DDBJ whole genome shotgun (WGS) entry which is preliminary data.</text>
</comment>
<dbReference type="RefSeq" id="WP_022052621.1">
    <property type="nucleotide sequence ID" value="NZ_HF998056.1"/>
</dbReference>
<reference evidence="2" key="1">
    <citation type="submission" date="2012-11" db="EMBL/GenBank/DDBJ databases">
        <title>Dependencies among metagenomic species, viruses, plasmids and units of genetic variation.</title>
        <authorList>
            <person name="Nielsen H.B."/>
            <person name="Almeida M."/>
            <person name="Juncker A.S."/>
            <person name="Rasmussen S."/>
            <person name="Li J."/>
            <person name="Sunagawa S."/>
            <person name="Plichta D."/>
            <person name="Gautier L."/>
            <person name="Le Chatelier E."/>
            <person name="Peletier E."/>
            <person name="Bonde I."/>
            <person name="Nielsen T."/>
            <person name="Manichanh C."/>
            <person name="Arumugam M."/>
            <person name="Batto J."/>
            <person name="Santos M.B.Q.D."/>
            <person name="Blom N."/>
            <person name="Borruel N."/>
            <person name="Burgdorf K.S."/>
            <person name="Boumezbeur F."/>
            <person name="Casellas F."/>
            <person name="Dore J."/>
            <person name="Guarner F."/>
            <person name="Hansen T."/>
            <person name="Hildebrand F."/>
            <person name="Kaas R.S."/>
            <person name="Kennedy S."/>
            <person name="Kristiansen K."/>
            <person name="Kultima J.R."/>
            <person name="Leonard P."/>
            <person name="Levenez F."/>
            <person name="Lund O."/>
            <person name="Moumen B."/>
            <person name="Le Paslier D."/>
            <person name="Pons N."/>
            <person name="Pedersen O."/>
            <person name="Prifti E."/>
            <person name="Qin J."/>
            <person name="Raes J."/>
            <person name="Tap J."/>
            <person name="Tims S."/>
            <person name="Ussery D.W."/>
            <person name="Yamada T."/>
            <person name="MetaHit consortium"/>
            <person name="Renault P."/>
            <person name="Sicheritz-Ponten T."/>
            <person name="Bork P."/>
            <person name="Wang J."/>
            <person name="Brunak S."/>
            <person name="Ehrlich S.D."/>
        </authorList>
    </citation>
    <scope>NUCLEOTIDE SEQUENCE [LARGE SCALE GENOMIC DNA]</scope>
</reference>
<dbReference type="SMART" id="SM00530">
    <property type="entry name" value="HTH_XRE"/>
    <property type="match status" value="1"/>
</dbReference>
<dbReference type="Gene3D" id="1.10.260.40">
    <property type="entry name" value="lambda repressor-like DNA-binding domains"/>
    <property type="match status" value="1"/>
</dbReference>